<reference evidence="5 6" key="1">
    <citation type="journal article" date="2019" name="Int. J. Syst. Evol. Microbiol.">
        <title>The Global Catalogue of Microorganisms (GCM) 10K type strain sequencing project: providing services to taxonomists for standard genome sequencing and annotation.</title>
        <authorList>
            <consortium name="The Broad Institute Genomics Platform"/>
            <consortium name="The Broad Institute Genome Sequencing Center for Infectious Disease"/>
            <person name="Wu L."/>
            <person name="Ma J."/>
        </authorList>
    </citation>
    <scope>NUCLEOTIDE SEQUENCE [LARGE SCALE GENOMIC DNA]</scope>
    <source>
        <strain evidence="5 6">JCM 16082</strain>
    </source>
</reference>
<organism evidence="5 6">
    <name type="scientific">Gangjinia marincola</name>
    <dbReference type="NCBI Taxonomy" id="578463"/>
    <lineage>
        <taxon>Bacteria</taxon>
        <taxon>Pseudomonadati</taxon>
        <taxon>Bacteroidota</taxon>
        <taxon>Flavobacteriia</taxon>
        <taxon>Flavobacteriales</taxon>
        <taxon>Flavobacteriaceae</taxon>
        <taxon>Gangjinia</taxon>
    </lineage>
</organism>
<feature type="binding site" evidence="3">
    <location>
        <position position="173"/>
    </location>
    <ligand>
        <name>substrate</name>
    </ligand>
</feature>
<feature type="site" description="Could be important to modulate the pK values of the two catalytic cysteine residues" evidence="3">
    <location>
        <position position="141"/>
    </location>
</feature>
<dbReference type="PANTHER" id="PTHR31689">
    <property type="entry name" value="DIAMINOPIMELATE EPIMERASE, CHLOROPLASTIC"/>
    <property type="match status" value="1"/>
</dbReference>
<dbReference type="Proteomes" id="UP001500507">
    <property type="component" value="Unassembled WGS sequence"/>
</dbReference>
<feature type="binding site" evidence="3">
    <location>
        <position position="14"/>
    </location>
    <ligand>
        <name>substrate</name>
    </ligand>
</feature>
<feature type="active site" description="Proton donor" evidence="3">
    <location>
        <position position="77"/>
    </location>
</feature>
<feature type="active site" description="Proton acceptor" evidence="3">
    <location>
        <position position="201"/>
    </location>
</feature>
<dbReference type="Pfam" id="PF01678">
    <property type="entry name" value="DAP_epimerase"/>
    <property type="match status" value="2"/>
</dbReference>
<comment type="caution">
    <text evidence="5">The sequence shown here is derived from an EMBL/GenBank/DDBJ whole genome shotgun (WGS) entry which is preliminary data.</text>
</comment>
<dbReference type="PANTHER" id="PTHR31689:SF0">
    <property type="entry name" value="DIAMINOPIMELATE EPIMERASE"/>
    <property type="match status" value="1"/>
</dbReference>
<keyword evidence="3" id="KW-0028">Amino-acid biosynthesis</keyword>
<dbReference type="EC" id="5.1.1.7" evidence="3 4"/>
<dbReference type="RefSeq" id="WP_343764092.1">
    <property type="nucleotide sequence ID" value="NZ_BAAAFG010000005.1"/>
</dbReference>
<protein>
    <recommendedName>
        <fullName evidence="3 4">Diaminopimelate epimerase</fullName>
        <shortName evidence="3">DAP epimerase</shortName>
        <ecNumber evidence="3 4">5.1.1.7</ecNumber>
    </recommendedName>
    <alternativeName>
        <fullName evidence="3">PLP-independent amino acid racemase</fullName>
    </alternativeName>
</protein>
<proteinExistence type="inferred from homology"/>
<comment type="catalytic activity">
    <reaction evidence="3">
        <text>(2S,6S)-2,6-diaminopimelate = meso-2,6-diaminopimelate</text>
        <dbReference type="Rhea" id="RHEA:15393"/>
        <dbReference type="ChEBI" id="CHEBI:57609"/>
        <dbReference type="ChEBI" id="CHEBI:57791"/>
        <dbReference type="EC" id="5.1.1.7"/>
    </reaction>
</comment>
<dbReference type="SUPFAM" id="SSF54506">
    <property type="entry name" value="Diaminopimelate epimerase-like"/>
    <property type="match status" value="2"/>
</dbReference>
<comment type="subunit">
    <text evidence="3">Homodimer.</text>
</comment>
<comment type="caution">
    <text evidence="3">Lacks conserved residue(s) required for the propagation of feature annotation.</text>
</comment>
<comment type="subcellular location">
    <subcellularLocation>
        <location evidence="3">Cytoplasm</location>
    </subcellularLocation>
</comment>
<feature type="binding site" evidence="3">
    <location>
        <begin position="202"/>
        <end position="203"/>
    </location>
    <ligand>
        <name>substrate</name>
    </ligand>
</feature>
<feature type="binding site" evidence="3">
    <location>
        <begin position="78"/>
        <end position="79"/>
    </location>
    <ligand>
        <name>substrate</name>
    </ligand>
</feature>
<feature type="site" description="Could be important to modulate the pK values of the two catalytic cysteine residues" evidence="3">
    <location>
        <position position="191"/>
    </location>
</feature>
<accession>A0ABN1MEQ6</accession>
<dbReference type="Gene3D" id="3.10.310.10">
    <property type="entry name" value="Diaminopimelate Epimerase, Chain A, domain 1"/>
    <property type="match status" value="2"/>
</dbReference>
<keyword evidence="3" id="KW-0963">Cytoplasm</keyword>
<comment type="function">
    <text evidence="3">Catalyzes the stereoinversion of LL-2,6-diaminopimelate (L,L-DAP) to meso-diaminopimelate (meso-DAP), a precursor of L-lysine and an essential component of the bacterial peptidoglycan.</text>
</comment>
<evidence type="ECO:0000313" key="5">
    <source>
        <dbReference type="EMBL" id="GAA0871612.1"/>
    </source>
</evidence>
<feature type="binding site" evidence="3">
    <location>
        <position position="68"/>
    </location>
    <ligand>
        <name>substrate</name>
    </ligand>
</feature>
<dbReference type="EMBL" id="BAAAFG010000005">
    <property type="protein sequence ID" value="GAA0871612.1"/>
    <property type="molecule type" value="Genomic_DNA"/>
</dbReference>
<keyword evidence="3" id="KW-0457">Lysine biosynthesis</keyword>
<comment type="similarity">
    <text evidence="1 3">Belongs to the diaminopimelate epimerase family.</text>
</comment>
<keyword evidence="2 3" id="KW-0413">Isomerase</keyword>
<dbReference type="HAMAP" id="MF_00197">
    <property type="entry name" value="DAP_epimerase"/>
    <property type="match status" value="1"/>
</dbReference>
<evidence type="ECO:0000313" key="6">
    <source>
        <dbReference type="Proteomes" id="UP001500507"/>
    </source>
</evidence>
<feature type="binding site" evidence="3">
    <location>
        <begin position="191"/>
        <end position="192"/>
    </location>
    <ligand>
        <name>substrate</name>
    </ligand>
</feature>
<gene>
    <name evidence="3 5" type="primary">dapF</name>
    <name evidence="5" type="ORF">GCM10009117_07580</name>
</gene>
<evidence type="ECO:0000256" key="3">
    <source>
        <dbReference type="HAMAP-Rule" id="MF_00197"/>
    </source>
</evidence>
<name>A0ABN1MEQ6_9FLAO</name>
<dbReference type="NCBIfam" id="TIGR00652">
    <property type="entry name" value="DapF"/>
    <property type="match status" value="1"/>
</dbReference>
<comment type="pathway">
    <text evidence="3">Amino-acid biosynthesis; L-lysine biosynthesis via DAP pathway; DL-2,6-diaminopimelate from LL-2,6-diaminopimelate: step 1/1.</text>
</comment>
<evidence type="ECO:0000256" key="1">
    <source>
        <dbReference type="ARBA" id="ARBA00010219"/>
    </source>
</evidence>
<evidence type="ECO:0000256" key="4">
    <source>
        <dbReference type="NCBIfam" id="TIGR00652"/>
    </source>
</evidence>
<keyword evidence="6" id="KW-1185">Reference proteome</keyword>
<sequence length="262" mass="29069">MQNYTFYKYQGTGNDFIIIDNRSQRFSKNNTKLIRTLCDRKFGIGADGLILLENAEMSSHDFKMVYYNADGRESTMCGNGGRCLVAFAKFLGIIHDQTAFMAIDGPHEARINKDEVSLKMQDVSSIKEEQNAYLLDTGSPHYVSFIQNLEQLDVDQQGAKIRYNDSFNAEGINVNFVEPLTTGELSVRTYERGVEAETLSCGTGVTAVALSAYHAKITNDKKITLTTPGGRLSVSFNPTSTGFTDIWLTGAAVFVFKGEISW</sequence>
<dbReference type="InterPro" id="IPR001653">
    <property type="entry name" value="DAP_epimerase_DapF"/>
</dbReference>
<evidence type="ECO:0000256" key="2">
    <source>
        <dbReference type="ARBA" id="ARBA00023235"/>
    </source>
</evidence>